<dbReference type="RefSeq" id="WP_183831860.1">
    <property type="nucleotide sequence ID" value="NZ_JACHEU010000002.1"/>
</dbReference>
<proteinExistence type="predicted"/>
<dbReference type="Proteomes" id="UP000533306">
    <property type="component" value="Unassembled WGS sequence"/>
</dbReference>
<organism evidence="2 3">
    <name type="scientific">Aquamicrobium lusatiense</name>
    <dbReference type="NCBI Taxonomy" id="89772"/>
    <lineage>
        <taxon>Bacteria</taxon>
        <taxon>Pseudomonadati</taxon>
        <taxon>Pseudomonadota</taxon>
        <taxon>Alphaproteobacteria</taxon>
        <taxon>Hyphomicrobiales</taxon>
        <taxon>Phyllobacteriaceae</taxon>
        <taxon>Aquamicrobium</taxon>
    </lineage>
</organism>
<accession>A0A7W9S409</accession>
<dbReference type="AlphaFoldDB" id="A0A7W9S409"/>
<dbReference type="NCBIfam" id="NF037995">
    <property type="entry name" value="TRAP_S1"/>
    <property type="match status" value="1"/>
</dbReference>
<dbReference type="SUPFAM" id="SSF53850">
    <property type="entry name" value="Periplasmic binding protein-like II"/>
    <property type="match status" value="1"/>
</dbReference>
<sequence>MTDSKKTISKRDFLRKSVLTGAGAVGATALATPYVKAQAPIKWRLQTYAGPALADHVCKPAIDAFNKAANGEMVIEMYTADQLVPQGELFRAVQTGTIDAAQSDDDSMASPVDVAVFGAYFPFASRYSLDVPVLWNWYGLKEIWEEAYGEVPGVTWLSAGAWDPCNFATTKPIRSVADLKGLRVYTFPTGGQFISRLGVVPVTLPWEDIEVALQTGEIDGIAWCGATETYTVGWADVTKYYLTNNISGAWSGSFFANTDKWNAVPDHLKTLFNLAMDSSHYYRQHWYWWGEAHYRTTGGKLELTTIPEEEWKGVEDMAMEFWDEIAAKSERNAKVVEILKKYQDTMRKAGAPYRYG</sequence>
<evidence type="ECO:0000313" key="3">
    <source>
        <dbReference type="Proteomes" id="UP000533306"/>
    </source>
</evidence>
<dbReference type="GO" id="GO:0055085">
    <property type="term" value="P:transmembrane transport"/>
    <property type="evidence" value="ECO:0007669"/>
    <property type="project" value="InterPro"/>
</dbReference>
<dbReference type="CDD" id="cd13683">
    <property type="entry name" value="PBP2_TRAP_DctP6_7"/>
    <property type="match status" value="1"/>
</dbReference>
<reference evidence="2 3" key="1">
    <citation type="submission" date="2020-08" db="EMBL/GenBank/DDBJ databases">
        <title>Genomic Encyclopedia of Type Strains, Phase IV (KMG-IV): sequencing the most valuable type-strain genomes for metagenomic binning, comparative biology and taxonomic classification.</title>
        <authorList>
            <person name="Goeker M."/>
        </authorList>
    </citation>
    <scope>NUCLEOTIDE SEQUENCE [LARGE SCALE GENOMIC DNA]</scope>
    <source>
        <strain evidence="2 3">DSM 11099</strain>
    </source>
</reference>
<name>A0A7W9S409_9HYPH</name>
<dbReference type="InterPro" id="IPR006311">
    <property type="entry name" value="TAT_signal"/>
</dbReference>
<keyword evidence="3" id="KW-1185">Reference proteome</keyword>
<dbReference type="Pfam" id="PF03480">
    <property type="entry name" value="DctP"/>
    <property type="match status" value="1"/>
</dbReference>
<dbReference type="PANTHER" id="PTHR33376:SF5">
    <property type="entry name" value="EXTRACYTOPLASMIC SOLUTE RECEPTOR PROTEIN"/>
    <property type="match status" value="1"/>
</dbReference>
<dbReference type="InterPro" id="IPR038404">
    <property type="entry name" value="TRAP_DctP_sf"/>
</dbReference>
<evidence type="ECO:0000313" key="2">
    <source>
        <dbReference type="EMBL" id="MBB6013672.1"/>
    </source>
</evidence>
<keyword evidence="1" id="KW-0732">Signal</keyword>
<dbReference type="PROSITE" id="PS51318">
    <property type="entry name" value="TAT"/>
    <property type="match status" value="1"/>
</dbReference>
<comment type="caution">
    <text evidence="2">The sequence shown here is derived from an EMBL/GenBank/DDBJ whole genome shotgun (WGS) entry which is preliminary data.</text>
</comment>
<dbReference type="EMBL" id="JACHEU010000002">
    <property type="protein sequence ID" value="MBB6013672.1"/>
    <property type="molecule type" value="Genomic_DNA"/>
</dbReference>
<protein>
    <submittedName>
        <fullName evidence="2">TRAP-type mannitol/chloroaromatic compound transport system substrate-binding protein</fullName>
    </submittedName>
</protein>
<evidence type="ECO:0000256" key="1">
    <source>
        <dbReference type="ARBA" id="ARBA00022729"/>
    </source>
</evidence>
<gene>
    <name evidence="2" type="ORF">HNR59_003061</name>
</gene>
<dbReference type="InterPro" id="IPR018389">
    <property type="entry name" value="DctP_fam"/>
</dbReference>
<dbReference type="PANTHER" id="PTHR33376">
    <property type="match status" value="1"/>
</dbReference>
<dbReference type="Gene3D" id="3.40.190.170">
    <property type="entry name" value="Bacterial extracellular solute-binding protein, family 7"/>
    <property type="match status" value="1"/>
</dbReference>